<evidence type="ECO:0000313" key="1">
    <source>
        <dbReference type="EMBL" id="SUZ83146.1"/>
    </source>
</evidence>
<gene>
    <name evidence="1" type="ORF">METZ01_LOCUS36000</name>
</gene>
<dbReference type="Pfam" id="PF20420">
    <property type="entry name" value="DUF6702"/>
    <property type="match status" value="1"/>
</dbReference>
<sequence length="142" mass="16976">VFSIYLYMLLLSHPVYISTMSISITDKKIDFVMKLYLDDIEDALRLKNGFSISIDENQKLNLNYEYVEEYISENFKVYFNSEKVDLIFLEKKIINDVLELETSIQFENKIINIKIKNKILLDVYDNQSNIVFIKNLEKKNYY</sequence>
<protein>
    <submittedName>
        <fullName evidence="1">Uncharacterized protein</fullName>
    </submittedName>
</protein>
<dbReference type="AlphaFoldDB" id="A0A381QUQ6"/>
<feature type="non-terminal residue" evidence="1">
    <location>
        <position position="142"/>
    </location>
</feature>
<organism evidence="1">
    <name type="scientific">marine metagenome</name>
    <dbReference type="NCBI Taxonomy" id="408172"/>
    <lineage>
        <taxon>unclassified sequences</taxon>
        <taxon>metagenomes</taxon>
        <taxon>ecological metagenomes</taxon>
    </lineage>
</organism>
<accession>A0A381QUQ6</accession>
<proteinExistence type="predicted"/>
<dbReference type="InterPro" id="IPR046525">
    <property type="entry name" value="DUF6702"/>
</dbReference>
<dbReference type="EMBL" id="UINC01001538">
    <property type="protein sequence ID" value="SUZ83146.1"/>
    <property type="molecule type" value="Genomic_DNA"/>
</dbReference>
<name>A0A381QUQ6_9ZZZZ</name>
<feature type="non-terminal residue" evidence="1">
    <location>
        <position position="1"/>
    </location>
</feature>
<reference evidence="1" key="1">
    <citation type="submission" date="2018-05" db="EMBL/GenBank/DDBJ databases">
        <authorList>
            <person name="Lanie J.A."/>
            <person name="Ng W.-L."/>
            <person name="Kazmierczak K.M."/>
            <person name="Andrzejewski T.M."/>
            <person name="Davidsen T.M."/>
            <person name="Wayne K.J."/>
            <person name="Tettelin H."/>
            <person name="Glass J.I."/>
            <person name="Rusch D."/>
            <person name="Podicherti R."/>
            <person name="Tsui H.-C.T."/>
            <person name="Winkler M.E."/>
        </authorList>
    </citation>
    <scope>NUCLEOTIDE SEQUENCE</scope>
</reference>